<evidence type="ECO:0000256" key="4">
    <source>
        <dbReference type="ARBA" id="ARBA00018463"/>
    </source>
</evidence>
<dbReference type="GO" id="GO:0002178">
    <property type="term" value="C:palmitoyltransferase complex"/>
    <property type="evidence" value="ECO:0007669"/>
    <property type="project" value="TreeGrafter"/>
</dbReference>
<evidence type="ECO:0000256" key="2">
    <source>
        <dbReference type="ARBA" id="ARBA00007732"/>
    </source>
</evidence>
<comment type="caution">
    <text evidence="8">The sequence shown here is derived from an EMBL/GenBank/DDBJ whole genome shotgun (WGS) entry which is preliminary data.</text>
</comment>
<keyword evidence="6" id="KW-0472">Membrane</keyword>
<comment type="similarity">
    <text evidence="2">Belongs to the ERF4 family.</text>
</comment>
<evidence type="ECO:0000259" key="7">
    <source>
        <dbReference type="Pfam" id="PF10256"/>
    </source>
</evidence>
<dbReference type="OrthoDB" id="2190159at2759"/>
<protein>
    <recommendedName>
        <fullName evidence="4">Ras modification protein ERF4</fullName>
    </recommendedName>
</protein>
<dbReference type="AlphaFoldDB" id="A0A4Y2PMY8"/>
<dbReference type="InterPro" id="IPR019383">
    <property type="entry name" value="Golgin_A_7/ERF4"/>
</dbReference>
<evidence type="ECO:0000313" key="8">
    <source>
        <dbReference type="EMBL" id="GBN51910.1"/>
    </source>
</evidence>
<feature type="domain" description="Golgin subfamily A member 7/ERF4" evidence="7">
    <location>
        <begin position="19"/>
        <end position="131"/>
    </location>
</feature>
<organism evidence="8 9">
    <name type="scientific">Araneus ventricosus</name>
    <name type="common">Orbweaver spider</name>
    <name type="synonym">Epeira ventricosa</name>
    <dbReference type="NCBI Taxonomy" id="182803"/>
    <lineage>
        <taxon>Eukaryota</taxon>
        <taxon>Metazoa</taxon>
        <taxon>Ecdysozoa</taxon>
        <taxon>Arthropoda</taxon>
        <taxon>Chelicerata</taxon>
        <taxon>Arachnida</taxon>
        <taxon>Araneae</taxon>
        <taxon>Araneomorphae</taxon>
        <taxon>Entelegynae</taxon>
        <taxon>Araneoidea</taxon>
        <taxon>Araneidae</taxon>
        <taxon>Araneus</taxon>
    </lineage>
</organism>
<dbReference type="GO" id="GO:0006612">
    <property type="term" value="P:protein targeting to membrane"/>
    <property type="evidence" value="ECO:0007669"/>
    <property type="project" value="TreeGrafter"/>
</dbReference>
<dbReference type="PANTHER" id="PTHR13254:SF0">
    <property type="entry name" value="GOLGIN SUBFAMILY A MEMBER 7_ERF4 DOMAIN-CONTAINING PROTEIN"/>
    <property type="match status" value="1"/>
</dbReference>
<dbReference type="InterPro" id="IPR051371">
    <property type="entry name" value="Ras_palmitoyltransferase"/>
</dbReference>
<dbReference type="PANTHER" id="PTHR13254">
    <property type="entry name" value="GOLGI AUTOANTIGEN, GOLGIN SUBFAMILY A, 7"/>
    <property type="match status" value="1"/>
</dbReference>
<proteinExistence type="inferred from homology"/>
<dbReference type="GO" id="GO:0005789">
    <property type="term" value="C:endoplasmic reticulum membrane"/>
    <property type="evidence" value="ECO:0007669"/>
    <property type="project" value="UniProtKB-SubCell"/>
</dbReference>
<dbReference type="Proteomes" id="UP000499080">
    <property type="component" value="Unassembled WGS sequence"/>
</dbReference>
<keyword evidence="9" id="KW-1185">Reference proteome</keyword>
<dbReference type="Pfam" id="PF10256">
    <property type="entry name" value="Erf4"/>
    <property type="match status" value="1"/>
</dbReference>
<evidence type="ECO:0000256" key="1">
    <source>
        <dbReference type="ARBA" id="ARBA00004406"/>
    </source>
</evidence>
<reference evidence="8 9" key="1">
    <citation type="journal article" date="2019" name="Sci. Rep.">
        <title>Orb-weaving spider Araneus ventricosus genome elucidates the spidroin gene catalogue.</title>
        <authorList>
            <person name="Kono N."/>
            <person name="Nakamura H."/>
            <person name="Ohtoshi R."/>
            <person name="Moran D.A.P."/>
            <person name="Shinohara A."/>
            <person name="Yoshida Y."/>
            <person name="Fujiwara M."/>
            <person name="Mori M."/>
            <person name="Tomita M."/>
            <person name="Arakawa K."/>
        </authorList>
    </citation>
    <scope>NUCLEOTIDE SEQUENCE [LARGE SCALE GENOMIC DNA]</scope>
</reference>
<gene>
    <name evidence="8" type="primary">GOLGA7</name>
    <name evidence="8" type="ORF">AVEN_262623_1</name>
</gene>
<sequence length="142" mass="16337">MAAAANRTENSHREKIQKVFIQRDYSEGTQVKFQTKFPPELEGLIDRHLFEQTINTLNRIYAEAEKTSTTTFCESCLACLTSYVIYLCIETHYQKCLKRIAAYLDDQNETVYLPRGLLITDPIERGLRVIEIAILVDSSNRA</sequence>
<comment type="subunit">
    <text evidence="3">Interacts with ERF2.</text>
</comment>
<evidence type="ECO:0000313" key="9">
    <source>
        <dbReference type="Proteomes" id="UP000499080"/>
    </source>
</evidence>
<evidence type="ECO:0000256" key="6">
    <source>
        <dbReference type="ARBA" id="ARBA00023136"/>
    </source>
</evidence>
<evidence type="ECO:0000256" key="5">
    <source>
        <dbReference type="ARBA" id="ARBA00022824"/>
    </source>
</evidence>
<keyword evidence="5" id="KW-0256">Endoplasmic reticulum</keyword>
<evidence type="ECO:0000256" key="3">
    <source>
        <dbReference type="ARBA" id="ARBA00011396"/>
    </source>
</evidence>
<name>A0A4Y2PMY8_ARAVE</name>
<dbReference type="EMBL" id="BGPR01011563">
    <property type="protein sequence ID" value="GBN51910.1"/>
    <property type="molecule type" value="Genomic_DNA"/>
</dbReference>
<comment type="subcellular location">
    <subcellularLocation>
        <location evidence="1">Endoplasmic reticulum membrane</location>
        <topology evidence="1">Peripheral membrane protein</topology>
    </subcellularLocation>
</comment>
<accession>A0A4Y2PMY8</accession>